<reference evidence="2 3" key="1">
    <citation type="submission" date="2020-03" db="EMBL/GenBank/DDBJ databases">
        <title>Draft Genome Sequence of Cudoniella acicularis.</title>
        <authorList>
            <person name="Buettner E."/>
            <person name="Kellner H."/>
        </authorList>
    </citation>
    <scope>NUCLEOTIDE SEQUENCE [LARGE SCALE GENOMIC DNA]</scope>
    <source>
        <strain evidence="2 3">DSM 108380</strain>
    </source>
</reference>
<comment type="caution">
    <text evidence="2">The sequence shown here is derived from an EMBL/GenBank/DDBJ whole genome shotgun (WGS) entry which is preliminary data.</text>
</comment>
<feature type="compositionally biased region" description="Basic and acidic residues" evidence="1">
    <location>
        <begin position="9"/>
        <end position="39"/>
    </location>
</feature>
<sequence>MANGDEEKEGEKEPRNQVRTRRVEDAGEEEARWDSEEGTKGLRAQVERLEVVDVEKMESREKDTRESFQAAERPAWGEVSVDLPFQEFRPLSVIIEE</sequence>
<protein>
    <submittedName>
        <fullName evidence="2">Uncharacterized protein</fullName>
    </submittedName>
</protein>
<keyword evidence="3" id="KW-1185">Reference proteome</keyword>
<dbReference type="EMBL" id="JAAMPI010002216">
    <property type="protein sequence ID" value="KAF4617026.1"/>
    <property type="molecule type" value="Genomic_DNA"/>
</dbReference>
<evidence type="ECO:0000256" key="1">
    <source>
        <dbReference type="SAM" id="MobiDB-lite"/>
    </source>
</evidence>
<accession>A0A8H4QTP4</accession>
<evidence type="ECO:0000313" key="2">
    <source>
        <dbReference type="EMBL" id="KAF4617026.1"/>
    </source>
</evidence>
<proteinExistence type="predicted"/>
<organism evidence="2 3">
    <name type="scientific">Cudoniella acicularis</name>
    <dbReference type="NCBI Taxonomy" id="354080"/>
    <lineage>
        <taxon>Eukaryota</taxon>
        <taxon>Fungi</taxon>
        <taxon>Dikarya</taxon>
        <taxon>Ascomycota</taxon>
        <taxon>Pezizomycotina</taxon>
        <taxon>Leotiomycetes</taxon>
        <taxon>Helotiales</taxon>
        <taxon>Tricladiaceae</taxon>
        <taxon>Cudoniella</taxon>
    </lineage>
</organism>
<dbReference type="AlphaFoldDB" id="A0A8H4QTP4"/>
<dbReference type="Proteomes" id="UP000566819">
    <property type="component" value="Unassembled WGS sequence"/>
</dbReference>
<gene>
    <name evidence="2" type="ORF">G7Y89_g15125</name>
</gene>
<name>A0A8H4QTP4_9HELO</name>
<evidence type="ECO:0000313" key="3">
    <source>
        <dbReference type="Proteomes" id="UP000566819"/>
    </source>
</evidence>
<feature type="region of interest" description="Disordered" evidence="1">
    <location>
        <begin position="1"/>
        <end position="39"/>
    </location>
</feature>